<evidence type="ECO:0000313" key="3">
    <source>
        <dbReference type="Proteomes" id="UP000230084"/>
    </source>
</evidence>
<keyword evidence="1" id="KW-1133">Transmembrane helix</keyword>
<feature type="transmembrane region" description="Helical" evidence="1">
    <location>
        <begin position="100"/>
        <end position="119"/>
    </location>
</feature>
<accession>A0A2H0RMR5</accession>
<keyword evidence="1" id="KW-0812">Transmembrane</keyword>
<proteinExistence type="predicted"/>
<evidence type="ECO:0000313" key="2">
    <source>
        <dbReference type="EMBL" id="PIR47793.1"/>
    </source>
</evidence>
<reference evidence="2 3" key="1">
    <citation type="submission" date="2017-09" db="EMBL/GenBank/DDBJ databases">
        <title>Depth-based differentiation of microbial function through sediment-hosted aquifers and enrichment of novel symbionts in the deep terrestrial subsurface.</title>
        <authorList>
            <person name="Probst A.J."/>
            <person name="Ladd B."/>
            <person name="Jarett J.K."/>
            <person name="Geller-Mcgrath D.E."/>
            <person name="Sieber C.M."/>
            <person name="Emerson J.B."/>
            <person name="Anantharaman K."/>
            <person name="Thomas B.C."/>
            <person name="Malmstrom R."/>
            <person name="Stieglmeier M."/>
            <person name="Klingl A."/>
            <person name="Woyke T."/>
            <person name="Ryan C.M."/>
            <person name="Banfield J.F."/>
        </authorList>
    </citation>
    <scope>NUCLEOTIDE SEQUENCE [LARGE SCALE GENOMIC DNA]</scope>
    <source>
        <strain evidence="2">CG10_big_fil_rev_8_21_14_0_10_50_16</strain>
    </source>
</reference>
<feature type="transmembrane region" description="Helical" evidence="1">
    <location>
        <begin position="65"/>
        <end position="88"/>
    </location>
</feature>
<evidence type="ECO:0000256" key="1">
    <source>
        <dbReference type="SAM" id="Phobius"/>
    </source>
</evidence>
<dbReference type="AlphaFoldDB" id="A0A2H0RMR5"/>
<feature type="transmembrane region" description="Helical" evidence="1">
    <location>
        <begin position="134"/>
        <end position="160"/>
    </location>
</feature>
<protein>
    <submittedName>
        <fullName evidence="2">Uncharacterized protein</fullName>
    </submittedName>
</protein>
<comment type="caution">
    <text evidence="2">The sequence shown here is derived from an EMBL/GenBank/DDBJ whole genome shotgun (WGS) entry which is preliminary data.</text>
</comment>
<sequence>MKFSLRKFFDSRWGMWMPLVGLGLMALSFAGFLVWLMMFAPLSPGETFGLDQVPTFSTLAIVIQYWLILSFLLGSVLLVVGTFVVWPMRFIYRKSSWKVWAGYAVVVLGWVGMIGFRYWSRSFTVEERVSQRELIAVILSLEQLATMIMVFGTIVFAGVLQVYDPKKGRK</sequence>
<gene>
    <name evidence="2" type="ORF">COV06_00095</name>
</gene>
<name>A0A2H0RMR5_9BACT</name>
<keyword evidence="1" id="KW-0472">Membrane</keyword>
<dbReference type="Proteomes" id="UP000230084">
    <property type="component" value="Unassembled WGS sequence"/>
</dbReference>
<organism evidence="2 3">
    <name type="scientific">Candidatus Uhrbacteria bacterium CG10_big_fil_rev_8_21_14_0_10_50_16</name>
    <dbReference type="NCBI Taxonomy" id="1975039"/>
    <lineage>
        <taxon>Bacteria</taxon>
        <taxon>Candidatus Uhriibacteriota</taxon>
    </lineage>
</organism>
<dbReference type="EMBL" id="PCYM01000001">
    <property type="protein sequence ID" value="PIR47793.1"/>
    <property type="molecule type" value="Genomic_DNA"/>
</dbReference>